<evidence type="ECO:0000256" key="12">
    <source>
        <dbReference type="RuleBase" id="RU003832"/>
    </source>
</evidence>
<feature type="domain" description="Fucosyltransferase N-terminal" evidence="14">
    <location>
        <begin position="1"/>
        <end position="76"/>
    </location>
</feature>
<proteinExistence type="inferred from homology"/>
<evidence type="ECO:0000256" key="6">
    <source>
        <dbReference type="ARBA" id="ARBA00022692"/>
    </source>
</evidence>
<evidence type="ECO:0000256" key="5">
    <source>
        <dbReference type="ARBA" id="ARBA00022679"/>
    </source>
</evidence>
<evidence type="ECO:0000256" key="11">
    <source>
        <dbReference type="ARBA" id="ARBA00023180"/>
    </source>
</evidence>
<dbReference type="UniPathway" id="UPA00378"/>
<evidence type="ECO:0000256" key="7">
    <source>
        <dbReference type="ARBA" id="ARBA00022968"/>
    </source>
</evidence>
<dbReference type="Pfam" id="PF17039">
    <property type="entry name" value="Glyco_tran_10_N"/>
    <property type="match status" value="1"/>
</dbReference>
<dbReference type="EMBL" id="AMQN01011031">
    <property type="status" value="NOT_ANNOTATED_CDS"/>
    <property type="molecule type" value="Genomic_DNA"/>
</dbReference>
<keyword evidence="8" id="KW-1133">Transmembrane helix</keyword>
<evidence type="ECO:0000256" key="8">
    <source>
        <dbReference type="ARBA" id="ARBA00022989"/>
    </source>
</evidence>
<evidence type="ECO:0000256" key="9">
    <source>
        <dbReference type="ARBA" id="ARBA00023034"/>
    </source>
</evidence>
<protein>
    <recommendedName>
        <fullName evidence="12">Fucosyltransferase</fullName>
        <ecNumber evidence="12">2.4.1.-</ecNumber>
    </recommendedName>
</protein>
<dbReference type="Gene3D" id="3.40.50.11660">
    <property type="entry name" value="Glycosyl transferase family 10, C-terminal domain"/>
    <property type="match status" value="1"/>
</dbReference>
<dbReference type="FunFam" id="3.40.50.11660:FF:000004">
    <property type="entry name" value="Glycoprotein 3-alpha-L-fucosyltransferase A"/>
    <property type="match status" value="1"/>
</dbReference>
<keyword evidence="10" id="KW-0472">Membrane</keyword>
<keyword evidence="7" id="KW-0735">Signal-anchor</keyword>
<dbReference type="Pfam" id="PF00852">
    <property type="entry name" value="Glyco_transf_10"/>
    <property type="match status" value="1"/>
</dbReference>
<comment type="similarity">
    <text evidence="3 12">Belongs to the glycosyltransferase 10 family.</text>
</comment>
<feature type="non-terminal residue" evidence="15">
    <location>
        <position position="269"/>
    </location>
</feature>
<sequence>CEIVKDRNLYNVSEVIVFKGAQLDPDDLPSHRFQGHRWLFFEFEAPPQTWIQRKPLHLIRSIFNLTSTITLDSHIPIIEGHRSCFLDDERYEKQKKDGVDYAVGKGSKVAWFVSNCQTQSRREDYAKELSKYITVDIFGRCGNRSCGKTKNDCDKEILHKEYKFYLSFESSICESYVTEKLWRLTQHPISAIPIVLGSVNYTNILPDGVYLNIKDFKSPKDLADRLKAIDRDDDKFNDFIRRKNSLICNPKDNDVDNNIIYQCKLCNYL</sequence>
<evidence type="ECO:0000256" key="2">
    <source>
        <dbReference type="ARBA" id="ARBA00004922"/>
    </source>
</evidence>
<dbReference type="InterPro" id="IPR031481">
    <property type="entry name" value="Glyco_tran_10_N"/>
</dbReference>
<accession>R7U0A8</accession>
<dbReference type="SUPFAM" id="SSF53756">
    <property type="entry name" value="UDP-Glycosyltransferase/glycogen phosphorylase"/>
    <property type="match status" value="1"/>
</dbReference>
<reference evidence="16" key="3">
    <citation type="submission" date="2015-06" db="UniProtKB">
        <authorList>
            <consortium name="EnsemblMetazoa"/>
        </authorList>
    </citation>
    <scope>IDENTIFICATION</scope>
</reference>
<dbReference type="AlphaFoldDB" id="R7U0A8"/>
<evidence type="ECO:0000259" key="14">
    <source>
        <dbReference type="Pfam" id="PF17039"/>
    </source>
</evidence>
<dbReference type="GO" id="GO:0000139">
    <property type="term" value="C:Golgi membrane"/>
    <property type="evidence" value="ECO:0007669"/>
    <property type="project" value="UniProtKB-SubCell"/>
</dbReference>
<dbReference type="EnsemblMetazoa" id="CapteT74498">
    <property type="protein sequence ID" value="CapteP74498"/>
    <property type="gene ID" value="CapteG74498"/>
</dbReference>
<evidence type="ECO:0000313" key="16">
    <source>
        <dbReference type="EnsemblMetazoa" id="CapteP74498"/>
    </source>
</evidence>
<keyword evidence="5 12" id="KW-0808">Transferase</keyword>
<dbReference type="InterPro" id="IPR001503">
    <property type="entry name" value="Glyco_trans_10"/>
</dbReference>
<gene>
    <name evidence="15" type="ORF">CAPTEDRAFT_74498</name>
</gene>
<dbReference type="OrthoDB" id="427096at2759"/>
<dbReference type="InterPro" id="IPR055270">
    <property type="entry name" value="Glyco_tran_10_C"/>
</dbReference>
<evidence type="ECO:0000256" key="4">
    <source>
        <dbReference type="ARBA" id="ARBA00022676"/>
    </source>
</evidence>
<dbReference type="InterPro" id="IPR038577">
    <property type="entry name" value="GT10-like_C_sf"/>
</dbReference>
<dbReference type="OMA" id="ENHEFAH"/>
<feature type="domain" description="Fucosyltransferase C-terminal" evidence="13">
    <location>
        <begin position="105"/>
        <end position="269"/>
    </location>
</feature>
<organism evidence="15">
    <name type="scientific">Capitella teleta</name>
    <name type="common">Polychaete worm</name>
    <dbReference type="NCBI Taxonomy" id="283909"/>
    <lineage>
        <taxon>Eukaryota</taxon>
        <taxon>Metazoa</taxon>
        <taxon>Spiralia</taxon>
        <taxon>Lophotrochozoa</taxon>
        <taxon>Annelida</taxon>
        <taxon>Polychaeta</taxon>
        <taxon>Sedentaria</taxon>
        <taxon>Scolecida</taxon>
        <taxon>Capitellidae</taxon>
        <taxon>Capitella</taxon>
    </lineage>
</organism>
<reference evidence="17" key="1">
    <citation type="submission" date="2012-12" db="EMBL/GenBank/DDBJ databases">
        <authorList>
            <person name="Hellsten U."/>
            <person name="Grimwood J."/>
            <person name="Chapman J.A."/>
            <person name="Shapiro H."/>
            <person name="Aerts A."/>
            <person name="Otillar R.P."/>
            <person name="Terry A.Y."/>
            <person name="Boore J.L."/>
            <person name="Simakov O."/>
            <person name="Marletaz F."/>
            <person name="Cho S.-J."/>
            <person name="Edsinger-Gonzales E."/>
            <person name="Havlak P."/>
            <person name="Kuo D.-H."/>
            <person name="Larsson T."/>
            <person name="Lv J."/>
            <person name="Arendt D."/>
            <person name="Savage R."/>
            <person name="Osoegawa K."/>
            <person name="de Jong P."/>
            <person name="Lindberg D.R."/>
            <person name="Seaver E.C."/>
            <person name="Weisblat D.A."/>
            <person name="Putnam N.H."/>
            <person name="Grigoriev I.V."/>
            <person name="Rokhsar D.S."/>
        </authorList>
    </citation>
    <scope>NUCLEOTIDE SEQUENCE</scope>
    <source>
        <strain evidence="17">I ESC-2004</strain>
    </source>
</reference>
<dbReference type="EMBL" id="KB308652">
    <property type="protein sequence ID" value="ELT97101.1"/>
    <property type="molecule type" value="Genomic_DNA"/>
</dbReference>
<evidence type="ECO:0000259" key="13">
    <source>
        <dbReference type="Pfam" id="PF00852"/>
    </source>
</evidence>
<keyword evidence="9 12" id="KW-0333">Golgi apparatus</keyword>
<comment type="pathway">
    <text evidence="2">Protein modification; protein glycosylation.</text>
</comment>
<evidence type="ECO:0000313" key="17">
    <source>
        <dbReference type="Proteomes" id="UP000014760"/>
    </source>
</evidence>
<dbReference type="PANTHER" id="PTHR48438">
    <property type="entry name" value="ALPHA-(1,3)-FUCOSYLTRANSFERASE C-RELATED"/>
    <property type="match status" value="1"/>
</dbReference>
<feature type="non-terminal residue" evidence="15">
    <location>
        <position position="1"/>
    </location>
</feature>
<keyword evidence="4 12" id="KW-0328">Glycosyltransferase</keyword>
<dbReference type="Proteomes" id="UP000014760">
    <property type="component" value="Unassembled WGS sequence"/>
</dbReference>
<keyword evidence="11" id="KW-0325">Glycoprotein</keyword>
<reference evidence="15 17" key="2">
    <citation type="journal article" date="2013" name="Nature">
        <title>Insights into bilaterian evolution from three spiralian genomes.</title>
        <authorList>
            <person name="Simakov O."/>
            <person name="Marletaz F."/>
            <person name="Cho S.J."/>
            <person name="Edsinger-Gonzales E."/>
            <person name="Havlak P."/>
            <person name="Hellsten U."/>
            <person name="Kuo D.H."/>
            <person name="Larsson T."/>
            <person name="Lv J."/>
            <person name="Arendt D."/>
            <person name="Savage R."/>
            <person name="Osoegawa K."/>
            <person name="de Jong P."/>
            <person name="Grimwood J."/>
            <person name="Chapman J.A."/>
            <person name="Shapiro H."/>
            <person name="Aerts A."/>
            <person name="Otillar R.P."/>
            <person name="Terry A.Y."/>
            <person name="Boore J.L."/>
            <person name="Grigoriev I.V."/>
            <person name="Lindberg D.R."/>
            <person name="Seaver E.C."/>
            <person name="Weisblat D.A."/>
            <person name="Putnam N.H."/>
            <person name="Rokhsar D.S."/>
        </authorList>
    </citation>
    <scope>NUCLEOTIDE SEQUENCE</scope>
    <source>
        <strain evidence="15 17">I ESC-2004</strain>
    </source>
</reference>
<evidence type="ECO:0000256" key="1">
    <source>
        <dbReference type="ARBA" id="ARBA00004323"/>
    </source>
</evidence>
<evidence type="ECO:0000313" key="15">
    <source>
        <dbReference type="EMBL" id="ELT97101.1"/>
    </source>
</evidence>
<dbReference type="GO" id="GO:0032580">
    <property type="term" value="C:Golgi cisterna membrane"/>
    <property type="evidence" value="ECO:0007669"/>
    <property type="project" value="UniProtKB-SubCell"/>
</dbReference>
<keyword evidence="6 12" id="KW-0812">Transmembrane</keyword>
<evidence type="ECO:0000256" key="10">
    <source>
        <dbReference type="ARBA" id="ARBA00023136"/>
    </source>
</evidence>
<dbReference type="HOGENOM" id="CLU_032075_3_0_1"/>
<name>R7U0A8_CAPTE</name>
<keyword evidence="17" id="KW-1185">Reference proteome</keyword>
<dbReference type="EC" id="2.4.1.-" evidence="12"/>
<comment type="subcellular location">
    <subcellularLocation>
        <location evidence="1">Golgi apparatus membrane</location>
        <topology evidence="1">Single-pass type II membrane protein</topology>
    </subcellularLocation>
    <subcellularLocation>
        <location evidence="12">Golgi apparatus</location>
        <location evidence="12">Golgi stack membrane</location>
        <topology evidence="12">Single-pass type II membrane protein</topology>
    </subcellularLocation>
</comment>
<dbReference type="GO" id="GO:0008417">
    <property type="term" value="F:fucosyltransferase activity"/>
    <property type="evidence" value="ECO:0007669"/>
    <property type="project" value="InterPro"/>
</dbReference>
<dbReference type="PANTHER" id="PTHR48438:SF1">
    <property type="entry name" value="ALPHA-(1,3)-FUCOSYLTRANSFERASE C-RELATED"/>
    <property type="match status" value="1"/>
</dbReference>
<evidence type="ECO:0000256" key="3">
    <source>
        <dbReference type="ARBA" id="ARBA00008919"/>
    </source>
</evidence>